<keyword evidence="1 2" id="KW-0129">CBS domain</keyword>
<dbReference type="InterPro" id="IPR000644">
    <property type="entry name" value="CBS_dom"/>
</dbReference>
<dbReference type="SUPFAM" id="SSF54631">
    <property type="entry name" value="CBS-domain pair"/>
    <property type="match status" value="1"/>
</dbReference>
<feature type="domain" description="CBS" evidence="3">
    <location>
        <begin position="8"/>
        <end position="64"/>
    </location>
</feature>
<evidence type="ECO:0000256" key="1">
    <source>
        <dbReference type="ARBA" id="ARBA00023122"/>
    </source>
</evidence>
<dbReference type="InterPro" id="IPR046342">
    <property type="entry name" value="CBS_dom_sf"/>
</dbReference>
<evidence type="ECO:0000256" key="2">
    <source>
        <dbReference type="PROSITE-ProRule" id="PRU00703"/>
    </source>
</evidence>
<feature type="domain" description="CBS" evidence="3">
    <location>
        <begin position="73"/>
        <end position="130"/>
    </location>
</feature>
<organism evidence="4 5">
    <name type="scientific">Tessaracoccus flavescens</name>
    <dbReference type="NCBI Taxonomy" id="399497"/>
    <lineage>
        <taxon>Bacteria</taxon>
        <taxon>Bacillati</taxon>
        <taxon>Actinomycetota</taxon>
        <taxon>Actinomycetes</taxon>
        <taxon>Propionibacteriales</taxon>
        <taxon>Propionibacteriaceae</taxon>
        <taxon>Tessaracoccus</taxon>
    </lineage>
</organism>
<reference evidence="4" key="2">
    <citation type="submission" date="2021-09" db="EMBL/GenBank/DDBJ databases">
        <authorList>
            <person name="Gilroy R."/>
        </authorList>
    </citation>
    <scope>NUCLEOTIDE SEQUENCE</scope>
    <source>
        <strain evidence="4">ChiGjej3B3-7470</strain>
    </source>
</reference>
<protein>
    <submittedName>
        <fullName evidence="4">CBS domain-containing protein</fullName>
    </submittedName>
</protein>
<dbReference type="EMBL" id="DYZF01000176">
    <property type="protein sequence ID" value="HJE51680.1"/>
    <property type="molecule type" value="Genomic_DNA"/>
</dbReference>
<dbReference type="PANTHER" id="PTHR43080">
    <property type="entry name" value="CBS DOMAIN-CONTAINING PROTEIN CBSX3, MITOCHONDRIAL"/>
    <property type="match status" value="1"/>
</dbReference>
<dbReference type="SMART" id="SM00116">
    <property type="entry name" value="CBS"/>
    <property type="match status" value="2"/>
</dbReference>
<gene>
    <name evidence="4" type="ORF">K8V15_06845</name>
</gene>
<sequence length="136" mass="13849">MKNARGLMTSPAKTLSPAATLTDAAAELARANVGSMPIVDGNILVGVITDRDIVVKGLAEGHDPATTSVADVATTGVVSVGPDADAEEVARLLADHQIRRIPVVEAGEVLGVISQADVALELDNSTAGEVVEKISQ</sequence>
<accession>A0A921JQT0</accession>
<dbReference type="PROSITE" id="PS51371">
    <property type="entry name" value="CBS"/>
    <property type="match status" value="2"/>
</dbReference>
<proteinExistence type="predicted"/>
<name>A0A921JQT0_9ACTN</name>
<evidence type="ECO:0000313" key="5">
    <source>
        <dbReference type="Proteomes" id="UP000712713"/>
    </source>
</evidence>
<reference evidence="4" key="1">
    <citation type="journal article" date="2021" name="PeerJ">
        <title>Extensive microbial diversity within the chicken gut microbiome revealed by metagenomics and culture.</title>
        <authorList>
            <person name="Gilroy R."/>
            <person name="Ravi A."/>
            <person name="Getino M."/>
            <person name="Pursley I."/>
            <person name="Horton D.L."/>
            <person name="Alikhan N.F."/>
            <person name="Baker D."/>
            <person name="Gharbi K."/>
            <person name="Hall N."/>
            <person name="Watson M."/>
            <person name="Adriaenssens E.M."/>
            <person name="Foster-Nyarko E."/>
            <person name="Jarju S."/>
            <person name="Secka A."/>
            <person name="Antonio M."/>
            <person name="Oren A."/>
            <person name="Chaudhuri R.R."/>
            <person name="La Ragione R."/>
            <person name="Hildebrand F."/>
            <person name="Pallen M.J."/>
        </authorList>
    </citation>
    <scope>NUCLEOTIDE SEQUENCE</scope>
    <source>
        <strain evidence="4">ChiGjej3B3-7470</strain>
    </source>
</reference>
<dbReference type="Proteomes" id="UP000712713">
    <property type="component" value="Unassembled WGS sequence"/>
</dbReference>
<evidence type="ECO:0000313" key="4">
    <source>
        <dbReference type="EMBL" id="HJE51680.1"/>
    </source>
</evidence>
<comment type="caution">
    <text evidence="4">The sequence shown here is derived from an EMBL/GenBank/DDBJ whole genome shotgun (WGS) entry which is preliminary data.</text>
</comment>
<evidence type="ECO:0000259" key="3">
    <source>
        <dbReference type="PROSITE" id="PS51371"/>
    </source>
</evidence>
<dbReference type="PANTHER" id="PTHR43080:SF2">
    <property type="entry name" value="CBS DOMAIN-CONTAINING PROTEIN"/>
    <property type="match status" value="1"/>
</dbReference>
<dbReference type="AlphaFoldDB" id="A0A921JQT0"/>
<dbReference type="InterPro" id="IPR051257">
    <property type="entry name" value="Diverse_CBS-Domain"/>
</dbReference>
<dbReference type="Pfam" id="PF00571">
    <property type="entry name" value="CBS"/>
    <property type="match status" value="2"/>
</dbReference>
<dbReference type="Gene3D" id="3.10.580.10">
    <property type="entry name" value="CBS-domain"/>
    <property type="match status" value="1"/>
</dbReference>
<dbReference type="CDD" id="cd04622">
    <property type="entry name" value="CBS_pair_HRP1_like"/>
    <property type="match status" value="1"/>
</dbReference>